<organism evidence="1 2">
    <name type="scientific">Alkalicoccobacillus porphyridii</name>
    <dbReference type="NCBI Taxonomy" id="2597270"/>
    <lineage>
        <taxon>Bacteria</taxon>
        <taxon>Bacillati</taxon>
        <taxon>Bacillota</taxon>
        <taxon>Bacilli</taxon>
        <taxon>Bacillales</taxon>
        <taxon>Bacillaceae</taxon>
        <taxon>Alkalicoccobacillus</taxon>
    </lineage>
</organism>
<protein>
    <submittedName>
        <fullName evidence="1">Uncharacterized protein</fullName>
    </submittedName>
</protein>
<dbReference type="RefSeq" id="WP_143847572.1">
    <property type="nucleotide sequence ID" value="NZ_VLXZ01000002.1"/>
</dbReference>
<evidence type="ECO:0000313" key="2">
    <source>
        <dbReference type="Proteomes" id="UP000318521"/>
    </source>
</evidence>
<gene>
    <name evidence="1" type="ORF">FN960_05230</name>
</gene>
<reference evidence="1 2" key="1">
    <citation type="submission" date="2019-07" db="EMBL/GenBank/DDBJ databases">
        <authorList>
            <person name="Park Y.J."/>
            <person name="Jeong S.E."/>
            <person name="Jung H.S."/>
        </authorList>
    </citation>
    <scope>NUCLEOTIDE SEQUENCE [LARGE SCALE GENOMIC DNA]</scope>
    <source>
        <strain evidence="2">P16(2019)</strain>
    </source>
</reference>
<dbReference type="EMBL" id="VLXZ01000002">
    <property type="protein sequence ID" value="TSB47910.1"/>
    <property type="molecule type" value="Genomic_DNA"/>
</dbReference>
<dbReference type="AlphaFoldDB" id="A0A554A2J4"/>
<keyword evidence="2" id="KW-1185">Reference proteome</keyword>
<dbReference type="OrthoDB" id="2988570at2"/>
<name>A0A554A2J4_9BACI</name>
<evidence type="ECO:0000313" key="1">
    <source>
        <dbReference type="EMBL" id="TSB47910.1"/>
    </source>
</evidence>
<sequence>MMGKKIGNVGTLNIVSATMESINEIDRIENVGVVLHSRETAYLLPHLNIGNVGSTIEVDNNIRKATGRFIADANYLQSFENPTTVMVMGALIIDKDVSIEDIKHTECQFYVSGVVYTPEHVKGAVGSILNGYSGMIETYGQSLPRMEYGNINMTNGYLEGLHDQSALVASGKITLHEDVDLALFSKKIASIVLNGKAIISENQEKVFYEKATVNGKVEVTPTGYLKLSKSLQLTNRSIKRFKESLLYTSSPLIFDKTVSREAMQSAFASIHSTSYIICHEEIEDLVYECLNRFETDVISYTDSFRFVQKEQWEQEDAEALDEDTVVIIHTDLTLTDRVNPDLLTEKLSAIHLFGTLYVANSAQKASVQKLLATPKGKILDTSVEKKNSFGNIGELSL</sequence>
<comment type="caution">
    <text evidence="1">The sequence shown here is derived from an EMBL/GenBank/DDBJ whole genome shotgun (WGS) entry which is preliminary data.</text>
</comment>
<dbReference type="Proteomes" id="UP000318521">
    <property type="component" value="Unassembled WGS sequence"/>
</dbReference>
<proteinExistence type="predicted"/>
<accession>A0A554A2J4</accession>